<organism evidence="1 2">
    <name type="scientific">Massilia polaris</name>
    <dbReference type="NCBI Taxonomy" id="2728846"/>
    <lineage>
        <taxon>Bacteria</taxon>
        <taxon>Pseudomonadati</taxon>
        <taxon>Pseudomonadota</taxon>
        <taxon>Betaproteobacteria</taxon>
        <taxon>Burkholderiales</taxon>
        <taxon>Oxalobacteraceae</taxon>
        <taxon>Telluria group</taxon>
        <taxon>Massilia</taxon>
    </lineage>
</organism>
<dbReference type="RefSeq" id="WP_169466117.1">
    <property type="nucleotide sequence ID" value="NZ_JABBGG010000006.1"/>
</dbReference>
<dbReference type="Proteomes" id="UP000583752">
    <property type="component" value="Unassembled WGS sequence"/>
</dbReference>
<dbReference type="EMBL" id="JABBGG010000006">
    <property type="protein sequence ID" value="NML61801.1"/>
    <property type="molecule type" value="Genomic_DNA"/>
</dbReference>
<gene>
    <name evidence="1" type="ORF">HHL21_12060</name>
</gene>
<evidence type="ECO:0000313" key="1">
    <source>
        <dbReference type="EMBL" id="NML61801.1"/>
    </source>
</evidence>
<proteinExistence type="predicted"/>
<keyword evidence="2" id="KW-1185">Reference proteome</keyword>
<name>A0A848HPS2_9BURK</name>
<dbReference type="AlphaFoldDB" id="A0A848HPS2"/>
<dbReference type="InterPro" id="IPR014054">
    <property type="entry name" value="Phage_regulatory_Rha"/>
</dbReference>
<protein>
    <submittedName>
        <fullName evidence="1">Rha family transcriptional regulator</fullName>
    </submittedName>
</protein>
<evidence type="ECO:0000313" key="2">
    <source>
        <dbReference type="Proteomes" id="UP000583752"/>
    </source>
</evidence>
<sequence>MSGGPIIIKNGEPVTTTLAIAEGTGSSHESTIKLARKYLADLKMFGPVGFEIQQGRPLPQGGFAQSTEYAMLNERQSSVLIAYMRNSDKVRDFKMALVKGFFEMRAALTAAPDPLASLPPEHRALVALMCENATIRARQDELAATQVAMQQGIARIEANQVAAIASVQSFTALGYSIFREIPMSKIELTRLGRKASMISKKRGIAIDQVSDSRFGRVGCYHISALDAALEEISK</sequence>
<dbReference type="Pfam" id="PF09669">
    <property type="entry name" value="Phage_pRha"/>
    <property type="match status" value="1"/>
</dbReference>
<accession>A0A848HPS2</accession>
<reference evidence="1 2" key="1">
    <citation type="submission" date="2020-04" db="EMBL/GenBank/DDBJ databases">
        <title>Massilia sp. RP-1-19 isolated from soil.</title>
        <authorList>
            <person name="Dahal R.H."/>
        </authorList>
    </citation>
    <scope>NUCLEOTIDE SEQUENCE [LARGE SCALE GENOMIC DNA]</scope>
    <source>
        <strain evidence="1 2">RP-1-19</strain>
    </source>
</reference>
<comment type="caution">
    <text evidence="1">The sequence shown here is derived from an EMBL/GenBank/DDBJ whole genome shotgun (WGS) entry which is preliminary data.</text>
</comment>